<dbReference type="OrthoDB" id="255603at2"/>
<dbReference type="SUPFAM" id="SSF53474">
    <property type="entry name" value="alpha/beta-Hydrolases"/>
    <property type="match status" value="1"/>
</dbReference>
<reference evidence="3 4" key="1">
    <citation type="submission" date="2019-07" db="EMBL/GenBank/DDBJ databases">
        <title>Cryptosporangium phraense sp. nov., isolated from plant litter.</title>
        <authorList>
            <person name="Suriyachadkun C."/>
        </authorList>
    </citation>
    <scope>NUCLEOTIDE SEQUENCE [LARGE SCALE GENOMIC DNA]</scope>
    <source>
        <strain evidence="3 4">A-T 5661</strain>
    </source>
</reference>
<protein>
    <submittedName>
        <fullName evidence="3">Alpha/beta hydrolase</fullName>
    </submittedName>
</protein>
<dbReference type="Proteomes" id="UP000317982">
    <property type="component" value="Unassembled WGS sequence"/>
</dbReference>
<keyword evidence="4" id="KW-1185">Reference proteome</keyword>
<dbReference type="GO" id="GO:0016787">
    <property type="term" value="F:hydrolase activity"/>
    <property type="evidence" value="ECO:0007669"/>
    <property type="project" value="UniProtKB-KW"/>
</dbReference>
<sequence>MRYGDDPDQVADFYPADDPSALVVFLHGGYWRAAYDREHARPLAVALAEAGFAVLLAEYRRVGRPGGGYPGTLLDVATLIDVLPDAVAPGLPVLVAGHSAGGHLALWAAARPSLPPGAPGALPAPGSAGAAGGPPGSARAARGLAGVLALAPVADLAMASTLGLSNGATEEFLGGTPAAVPDRYAIADPAALPPPGVPVTILHGDADDTVPLDVARSYAADGRASLQVLAGSEHFGVITPSSSDWPHVVAALRALTR</sequence>
<dbReference type="Gene3D" id="3.40.50.1820">
    <property type="entry name" value="alpha/beta hydrolase"/>
    <property type="match status" value="1"/>
</dbReference>
<dbReference type="RefSeq" id="WP_142705110.1">
    <property type="nucleotide sequence ID" value="NZ_VIRS01000008.1"/>
</dbReference>
<dbReference type="Pfam" id="PF20434">
    <property type="entry name" value="BD-FAE"/>
    <property type="match status" value="1"/>
</dbReference>
<dbReference type="EMBL" id="VIRS01000008">
    <property type="protein sequence ID" value="TQS44628.1"/>
    <property type="molecule type" value="Genomic_DNA"/>
</dbReference>
<proteinExistence type="predicted"/>
<dbReference type="InterPro" id="IPR049492">
    <property type="entry name" value="BD-FAE-like_dom"/>
</dbReference>
<dbReference type="InterPro" id="IPR029058">
    <property type="entry name" value="AB_hydrolase_fold"/>
</dbReference>
<dbReference type="AlphaFoldDB" id="A0A545ATH1"/>
<dbReference type="InterPro" id="IPR050300">
    <property type="entry name" value="GDXG_lipolytic_enzyme"/>
</dbReference>
<dbReference type="InParanoid" id="A0A545ATH1"/>
<feature type="domain" description="BD-FAE-like" evidence="2">
    <location>
        <begin position="17"/>
        <end position="214"/>
    </location>
</feature>
<comment type="caution">
    <text evidence="3">The sequence shown here is derived from an EMBL/GenBank/DDBJ whole genome shotgun (WGS) entry which is preliminary data.</text>
</comment>
<accession>A0A545ATH1</accession>
<gene>
    <name evidence="3" type="ORF">FL583_13610</name>
</gene>
<name>A0A545ATH1_9ACTN</name>
<evidence type="ECO:0000256" key="1">
    <source>
        <dbReference type="ARBA" id="ARBA00022801"/>
    </source>
</evidence>
<dbReference type="PANTHER" id="PTHR48081">
    <property type="entry name" value="AB HYDROLASE SUPERFAMILY PROTEIN C4A8.06C"/>
    <property type="match status" value="1"/>
</dbReference>
<evidence type="ECO:0000313" key="4">
    <source>
        <dbReference type="Proteomes" id="UP000317982"/>
    </source>
</evidence>
<evidence type="ECO:0000313" key="3">
    <source>
        <dbReference type="EMBL" id="TQS44628.1"/>
    </source>
</evidence>
<evidence type="ECO:0000259" key="2">
    <source>
        <dbReference type="Pfam" id="PF20434"/>
    </source>
</evidence>
<keyword evidence="1 3" id="KW-0378">Hydrolase</keyword>
<organism evidence="3 4">
    <name type="scientific">Cryptosporangium phraense</name>
    <dbReference type="NCBI Taxonomy" id="2593070"/>
    <lineage>
        <taxon>Bacteria</taxon>
        <taxon>Bacillati</taxon>
        <taxon>Actinomycetota</taxon>
        <taxon>Actinomycetes</taxon>
        <taxon>Cryptosporangiales</taxon>
        <taxon>Cryptosporangiaceae</taxon>
        <taxon>Cryptosporangium</taxon>
    </lineage>
</organism>